<dbReference type="InterPro" id="IPR027417">
    <property type="entry name" value="P-loop_NTPase"/>
</dbReference>
<evidence type="ECO:0000313" key="1">
    <source>
        <dbReference type="EMBL" id="PYD62324.1"/>
    </source>
</evidence>
<evidence type="ECO:0000313" key="2">
    <source>
        <dbReference type="Proteomes" id="UP000248301"/>
    </source>
</evidence>
<dbReference type="Gene3D" id="3.40.50.300">
    <property type="entry name" value="P-loop containing nucleotide triphosphate hydrolases"/>
    <property type="match status" value="1"/>
</dbReference>
<evidence type="ECO:0008006" key="3">
    <source>
        <dbReference type="Google" id="ProtNLM"/>
    </source>
</evidence>
<accession>A0A318PQZ1</accession>
<name>A0A318PQZ1_9PROT</name>
<dbReference type="AlphaFoldDB" id="A0A318PQZ1"/>
<comment type="caution">
    <text evidence="1">The sequence shown here is derived from an EMBL/GenBank/DDBJ whole genome shotgun (WGS) entry which is preliminary data.</text>
</comment>
<gene>
    <name evidence="1" type="ORF">CFR72_13120</name>
</gene>
<proteinExistence type="predicted"/>
<sequence>MAMNATSSCSDPAWQEAWDAVVPTLSKKDRILLPVGQWPRADVAEMRTYRYVIEVGDATVLFLYKGRLSGIPRGVLKRIHDTWRPIFANAVFVCFRRSMWRPGFLNWKREKERSSAHYGPVREFLDSRKLRRCRTTTFFVHIPKTAGTTVWEAVGNHVAAKLYCENHEPFERHPPQSADFDLIGGHVSLPIMARVAAPQDRFAAVLRDPVDRFRSAFLHCRRAHEDPKTFTKAMRLMRERPLAEFLRDPGAPMEICQQTIMLGFAFDRVYVPEVEQEIFDRACAAVEQEGNLFATTRGVARFVQTLRAKLHVVTSKETLGIRNACNPTEQARDIEEFEDSLPQIRTMIAMEQELYDRVARREAR</sequence>
<reference evidence="1 2" key="1">
    <citation type="submission" date="2017-07" db="EMBL/GenBank/DDBJ databases">
        <title>A draft genome sequence of Gluconacetobacter entanii LTH 4560.</title>
        <authorList>
            <person name="Skraban J."/>
            <person name="Cleenwerck I."/>
            <person name="Vandamme P."/>
            <person name="Trcek J."/>
        </authorList>
    </citation>
    <scope>NUCLEOTIDE SEQUENCE [LARGE SCALE GENOMIC DNA]</scope>
    <source>
        <strain evidence="1 2">LTH 4560</strain>
    </source>
</reference>
<organism evidence="1 2">
    <name type="scientific">Gluconacetobacter entanii</name>
    <dbReference type="NCBI Taxonomy" id="108528"/>
    <lineage>
        <taxon>Bacteria</taxon>
        <taxon>Pseudomonadati</taxon>
        <taxon>Pseudomonadota</taxon>
        <taxon>Alphaproteobacteria</taxon>
        <taxon>Acetobacterales</taxon>
        <taxon>Acetobacteraceae</taxon>
        <taxon>Gluconacetobacter</taxon>
    </lineage>
</organism>
<dbReference type="EMBL" id="NKUF01000039">
    <property type="protein sequence ID" value="PYD62324.1"/>
    <property type="molecule type" value="Genomic_DNA"/>
</dbReference>
<dbReference type="SUPFAM" id="SSF52540">
    <property type="entry name" value="P-loop containing nucleoside triphosphate hydrolases"/>
    <property type="match status" value="1"/>
</dbReference>
<dbReference type="Proteomes" id="UP000248301">
    <property type="component" value="Unassembled WGS sequence"/>
</dbReference>
<protein>
    <recommendedName>
        <fullName evidence="3">Sulfotransferase family protein</fullName>
    </recommendedName>
</protein>